<feature type="domain" description="Fatty acid desaturase" evidence="2">
    <location>
        <begin position="91"/>
        <end position="363"/>
    </location>
</feature>
<reference evidence="3 4" key="1">
    <citation type="journal article" date="2012" name="BMC Genomics">
        <title>Comparative genomics of the white-rot fungi, Phanerochaete carnosa and P. chrysosporium, to elucidate the genetic basis of the distinct wood types they colonize.</title>
        <authorList>
            <person name="Suzuki H."/>
            <person name="MacDonald J."/>
            <person name="Syed K."/>
            <person name="Salamov A."/>
            <person name="Hori C."/>
            <person name="Aerts A."/>
            <person name="Henrissat B."/>
            <person name="Wiebenga A."/>
            <person name="vanKuyk P.A."/>
            <person name="Barry K."/>
            <person name="Lindquist E."/>
            <person name="LaButti K."/>
            <person name="Lapidus A."/>
            <person name="Lucas S."/>
            <person name="Coutinho P."/>
            <person name="Gong Y."/>
            <person name="Samejima M."/>
            <person name="Mahadevan R."/>
            <person name="Abou-Zaid M."/>
            <person name="de Vries R.P."/>
            <person name="Igarashi K."/>
            <person name="Yadav J.S."/>
            <person name="Grigoriev I.V."/>
            <person name="Master E.R."/>
        </authorList>
    </citation>
    <scope>NUCLEOTIDE SEQUENCE [LARGE SCALE GENOMIC DNA]</scope>
    <source>
        <strain evidence="3 4">HHB-10118-sp</strain>
    </source>
</reference>
<feature type="transmembrane region" description="Helical" evidence="1">
    <location>
        <begin position="190"/>
        <end position="210"/>
    </location>
</feature>
<keyword evidence="4" id="KW-1185">Reference proteome</keyword>
<dbReference type="InterPro" id="IPR005804">
    <property type="entry name" value="FA_desaturase_dom"/>
</dbReference>
<gene>
    <name evidence="3" type="ORF">PHACADRAFT_211585</name>
</gene>
<proteinExistence type="predicted"/>
<dbReference type="KEGG" id="pco:PHACADRAFT_211585"/>
<feature type="transmembrane region" description="Helical" evidence="1">
    <location>
        <begin position="239"/>
        <end position="259"/>
    </location>
</feature>
<organism evidence="3 4">
    <name type="scientific">Phanerochaete carnosa (strain HHB-10118-sp)</name>
    <name type="common">White-rot fungus</name>
    <name type="synonym">Peniophora carnosa</name>
    <dbReference type="NCBI Taxonomy" id="650164"/>
    <lineage>
        <taxon>Eukaryota</taxon>
        <taxon>Fungi</taxon>
        <taxon>Dikarya</taxon>
        <taxon>Basidiomycota</taxon>
        <taxon>Agaricomycotina</taxon>
        <taxon>Agaricomycetes</taxon>
        <taxon>Polyporales</taxon>
        <taxon>Phanerochaetaceae</taxon>
        <taxon>Phanerochaete</taxon>
    </lineage>
</organism>
<evidence type="ECO:0000256" key="1">
    <source>
        <dbReference type="SAM" id="Phobius"/>
    </source>
</evidence>
<dbReference type="RefSeq" id="XP_007398662.1">
    <property type="nucleotide sequence ID" value="XM_007398600.1"/>
</dbReference>
<dbReference type="HOGENOM" id="CLU_033094_0_0_1"/>
<dbReference type="OrthoDB" id="1461976at2759"/>
<dbReference type="GO" id="GO:0006629">
    <property type="term" value="P:lipid metabolic process"/>
    <property type="evidence" value="ECO:0007669"/>
    <property type="project" value="InterPro"/>
</dbReference>
<sequence>MSESLSLLSDGPEYTARQHAAFTPPDVQLSDLRRAIPKDAFRRSTLKALWGMGPVFLLTVVMSYAGLYIDWFVACLGWSAIPTRLLKWTLWTLYWNIQGVAWAGLWSIGHEAGHNNVSQNKWVNHGVGMACHSFLFLPYFSWRITHLRHHKTAGSMELEEVYVPHVRSYYKLPPPQEASQNDYKEVFEELPIFLLVRFCAMQFLGLHTYLTLNTMGSQRYPEGSNHWNPYSGLFTKEEYTYVSASNAGLVATVLLLRLLASHTSTSFVFKYYFIPFLISNHWIMAMTFLQHSDPTVPFYRGKSWTRTRGALSTIDRPFFGWVGVVFFLGVNHHHTTHHLFANIPFYNLPMAHEAIRPLLGDAYNYDSTPILRALWRSFTQCLFVEEEGDVLFFKNSEGVAKRQVKDDGFPNK</sequence>
<keyword evidence="1" id="KW-1133">Transmembrane helix</keyword>
<dbReference type="InParanoid" id="K5UR45"/>
<keyword evidence="1" id="KW-0812">Transmembrane</keyword>
<protein>
    <recommendedName>
        <fullName evidence="2">Fatty acid desaturase domain-containing protein</fullName>
    </recommendedName>
</protein>
<feature type="transmembrane region" description="Helical" evidence="1">
    <location>
        <begin position="93"/>
        <end position="110"/>
    </location>
</feature>
<feature type="transmembrane region" description="Helical" evidence="1">
    <location>
        <begin position="122"/>
        <end position="142"/>
    </location>
</feature>
<accession>K5UR45</accession>
<dbReference type="AlphaFoldDB" id="K5UR45"/>
<keyword evidence="1" id="KW-0472">Membrane</keyword>
<name>K5UR45_PHACS</name>
<evidence type="ECO:0000313" key="3">
    <source>
        <dbReference type="EMBL" id="EKM52311.1"/>
    </source>
</evidence>
<evidence type="ECO:0000259" key="2">
    <source>
        <dbReference type="Pfam" id="PF00487"/>
    </source>
</evidence>
<evidence type="ECO:0000313" key="4">
    <source>
        <dbReference type="Proteomes" id="UP000008370"/>
    </source>
</evidence>
<dbReference type="GeneID" id="18913126"/>
<dbReference type="EMBL" id="JH930475">
    <property type="protein sequence ID" value="EKM52311.1"/>
    <property type="molecule type" value="Genomic_DNA"/>
</dbReference>
<feature type="transmembrane region" description="Helical" evidence="1">
    <location>
        <begin position="271"/>
        <end position="289"/>
    </location>
</feature>
<dbReference type="Pfam" id="PF00487">
    <property type="entry name" value="FA_desaturase"/>
    <property type="match status" value="1"/>
</dbReference>
<feature type="transmembrane region" description="Helical" evidence="1">
    <location>
        <begin position="309"/>
        <end position="330"/>
    </location>
</feature>
<dbReference type="Proteomes" id="UP000008370">
    <property type="component" value="Unassembled WGS sequence"/>
</dbReference>
<dbReference type="PANTHER" id="PTHR32100">
    <property type="entry name" value="OMEGA-6 FATTY ACID DESATURASE, CHLOROPLASTIC"/>
    <property type="match status" value="1"/>
</dbReference>
<dbReference type="InterPro" id="IPR012171">
    <property type="entry name" value="Fatty_acid_desaturase"/>
</dbReference>
<dbReference type="GO" id="GO:0016491">
    <property type="term" value="F:oxidoreductase activity"/>
    <property type="evidence" value="ECO:0007669"/>
    <property type="project" value="InterPro"/>
</dbReference>
<feature type="transmembrane region" description="Helical" evidence="1">
    <location>
        <begin position="55"/>
        <end position="81"/>
    </location>
</feature>